<dbReference type="AlphaFoldDB" id="A0A1H1L5X4"/>
<evidence type="ECO:0008006" key="3">
    <source>
        <dbReference type="Google" id="ProtNLM"/>
    </source>
</evidence>
<evidence type="ECO:0000313" key="2">
    <source>
        <dbReference type="Proteomes" id="UP000199480"/>
    </source>
</evidence>
<dbReference type="Proteomes" id="UP000199480">
    <property type="component" value="Chromosome I"/>
</dbReference>
<protein>
    <recommendedName>
        <fullName evidence="3">Bacterial repeat domain-containing protein</fullName>
    </recommendedName>
</protein>
<organism evidence="1 2">
    <name type="scientific">Parafannyhessea umbonata</name>
    <dbReference type="NCBI Taxonomy" id="604330"/>
    <lineage>
        <taxon>Bacteria</taxon>
        <taxon>Bacillati</taxon>
        <taxon>Actinomycetota</taxon>
        <taxon>Coriobacteriia</taxon>
        <taxon>Coriobacteriales</taxon>
        <taxon>Atopobiaceae</taxon>
        <taxon>Parafannyhessea</taxon>
    </lineage>
</organism>
<reference evidence="2" key="1">
    <citation type="submission" date="2016-10" db="EMBL/GenBank/DDBJ databases">
        <authorList>
            <person name="Varghese N."/>
            <person name="Submissions S."/>
        </authorList>
    </citation>
    <scope>NUCLEOTIDE SEQUENCE [LARGE SCALE GENOMIC DNA]</scope>
    <source>
        <strain evidence="2">DSM 22620</strain>
    </source>
</reference>
<sequence>MSMSRTNAPYVVVREVEVAKNKPATVITAPSVSGYSFVCWCGVATVGDVGAPYIANAYSAETTVWDALGKGEKIQAIALYQRD</sequence>
<evidence type="ECO:0000313" key="1">
    <source>
        <dbReference type="EMBL" id="SDR69750.1"/>
    </source>
</evidence>
<name>A0A1H1L5X4_9ACTN</name>
<dbReference type="RefSeq" id="WP_090861789.1">
    <property type="nucleotide sequence ID" value="NZ_LT629759.1"/>
</dbReference>
<gene>
    <name evidence="1" type="ORF">SAMN04489857_0706</name>
</gene>
<dbReference type="GeneID" id="78500076"/>
<accession>A0A1H1L5X4</accession>
<proteinExistence type="predicted"/>
<dbReference type="EMBL" id="LT629759">
    <property type="protein sequence ID" value="SDR69750.1"/>
    <property type="molecule type" value="Genomic_DNA"/>
</dbReference>